<dbReference type="Pfam" id="PF16787">
    <property type="entry name" value="NDC10_II"/>
    <property type="match status" value="1"/>
</dbReference>
<dbReference type="InterPro" id="IPR038279">
    <property type="entry name" value="Ndc10_dom2_sf"/>
</dbReference>
<proteinExistence type="predicted"/>
<dbReference type="AlphaFoldDB" id="A0A8H7RWX4"/>
<keyword evidence="4" id="KW-1185">Reference proteome</keyword>
<feature type="compositionally biased region" description="Pro residues" evidence="1">
    <location>
        <begin position="734"/>
        <end position="747"/>
    </location>
</feature>
<organism evidence="3 4">
    <name type="scientific">Circinella minor</name>
    <dbReference type="NCBI Taxonomy" id="1195481"/>
    <lineage>
        <taxon>Eukaryota</taxon>
        <taxon>Fungi</taxon>
        <taxon>Fungi incertae sedis</taxon>
        <taxon>Mucoromycota</taxon>
        <taxon>Mucoromycotina</taxon>
        <taxon>Mucoromycetes</taxon>
        <taxon>Mucorales</taxon>
        <taxon>Lichtheimiaceae</taxon>
        <taxon>Circinella</taxon>
    </lineage>
</organism>
<dbReference type="Proteomes" id="UP000646827">
    <property type="component" value="Unassembled WGS sequence"/>
</dbReference>
<dbReference type="OrthoDB" id="2280212at2759"/>
<gene>
    <name evidence="3" type="ORF">INT45_006862</name>
</gene>
<dbReference type="EMBL" id="JAEPRB010000184">
    <property type="protein sequence ID" value="KAG2219329.1"/>
    <property type="molecule type" value="Genomic_DNA"/>
</dbReference>
<dbReference type="Gene3D" id="1.10.443.20">
    <property type="entry name" value="Centromere DNA-binding protein complex CBF3 subunit, domain 2"/>
    <property type="match status" value="1"/>
</dbReference>
<name>A0A8H7RWX4_9FUNG</name>
<evidence type="ECO:0000313" key="3">
    <source>
        <dbReference type="EMBL" id="KAG2219329.1"/>
    </source>
</evidence>
<evidence type="ECO:0000259" key="2">
    <source>
        <dbReference type="Pfam" id="PF16787"/>
    </source>
</evidence>
<dbReference type="InterPro" id="IPR031872">
    <property type="entry name" value="NDC10_II"/>
</dbReference>
<feature type="region of interest" description="Disordered" evidence="1">
    <location>
        <begin position="1"/>
        <end position="46"/>
    </location>
</feature>
<feature type="compositionally biased region" description="Low complexity" evidence="1">
    <location>
        <begin position="717"/>
        <end position="733"/>
    </location>
</feature>
<evidence type="ECO:0000256" key="1">
    <source>
        <dbReference type="SAM" id="MobiDB-lite"/>
    </source>
</evidence>
<feature type="compositionally biased region" description="Low complexity" evidence="1">
    <location>
        <begin position="764"/>
        <end position="776"/>
    </location>
</feature>
<dbReference type="GO" id="GO:0003677">
    <property type="term" value="F:DNA binding"/>
    <property type="evidence" value="ECO:0007669"/>
    <property type="project" value="InterPro"/>
</dbReference>
<accession>A0A8H7RWX4</accession>
<evidence type="ECO:0000313" key="4">
    <source>
        <dbReference type="Proteomes" id="UP000646827"/>
    </source>
</evidence>
<feature type="domain" description="Ndc10" evidence="2">
    <location>
        <begin position="255"/>
        <end position="571"/>
    </location>
</feature>
<feature type="region of interest" description="Disordered" evidence="1">
    <location>
        <begin position="716"/>
        <end position="799"/>
    </location>
</feature>
<protein>
    <recommendedName>
        <fullName evidence="2">Ndc10 domain-containing protein</fullName>
    </recommendedName>
</protein>
<feature type="compositionally biased region" description="Low complexity" evidence="1">
    <location>
        <begin position="26"/>
        <end position="38"/>
    </location>
</feature>
<sequence length="799" mass="90414">MNHSQNQPAKRGRGRPRKIDQEQNVAASTSAGSSAQSSGDLSNNVAITHPSSELDEIDHAVDFLYQNKRLTTTLAYKQPLVHWKRFCDANRQKFNADQEHPYTVGPPELVVAFFSEFVVKRKFNKNVPIGTDVRTQIYVKTNEESNLTTTLPQLTDAARLSKDGKSKVLQVPLSYEAVNQYRKALLFLYDFQCQRRAVSWPSPNDNQNLALLLKHYRNNLVYDQVVTNADRAAHCVIRDSYKPGDLIRMMKKLWLSSGKNSLREMLSIAARHHMLLRDQDIRNLNFSDCFCTVIPKQQHRGTQQALALVFCLDKGKTLREGEVKFGCGIRHENVFRCPVSAFAFFMFSLLQDNADFLGEERWYNWKVLSGRGDPEKGISGAQQYKLTKDIFAEHGINSTRVTHGGRHAGALEAESLGVPLDVIKKGGDWKDRLGRLETHYLGKLPSQFARGMAGFWDKPFRLPRNNVSPSLKLQKMVFPWIEDCYGPDNDPWKKFCEDEMYERDENDDDSDEGDFGDVEFVEQDGIQHQHSKNERSKAASSLQRGADTAKRGFLQLLVRCRRIILQDAAVFLYLKRENAVVNSKRRHGENNLFLSPEFKEFQEQVIASLNNPSTDRLQDYEELVPHVVDSQVEVANRLGEISNKLDKSNDRITGVQDSFDQQQQSGSRLESVILGMEQQVQHMVRNQQLLFTNQCYLGSQVQSLMAANMSIDGSDFAPASSSSFSPSSNAIINPPIPRALPPAPASPSQPVRISPSPHPRTFINNNNNNNNTTTTTAHSPSPKGKKRARWITYDPDAQN</sequence>
<reference evidence="3 4" key="1">
    <citation type="submission" date="2020-12" db="EMBL/GenBank/DDBJ databases">
        <title>Metabolic potential, ecology and presence of endohyphal bacteria is reflected in genomic diversity of Mucoromycotina.</title>
        <authorList>
            <person name="Muszewska A."/>
            <person name="Okrasinska A."/>
            <person name="Steczkiewicz K."/>
            <person name="Drgas O."/>
            <person name="Orlowska M."/>
            <person name="Perlinska-Lenart U."/>
            <person name="Aleksandrzak-Piekarczyk T."/>
            <person name="Szatraj K."/>
            <person name="Zielenkiewicz U."/>
            <person name="Pilsyk S."/>
            <person name="Malc E."/>
            <person name="Mieczkowski P."/>
            <person name="Kruszewska J.S."/>
            <person name="Biernat P."/>
            <person name="Pawlowska J."/>
        </authorList>
    </citation>
    <scope>NUCLEOTIDE SEQUENCE [LARGE SCALE GENOMIC DNA]</scope>
    <source>
        <strain evidence="3 4">CBS 142.35</strain>
    </source>
</reference>
<comment type="caution">
    <text evidence="3">The sequence shown here is derived from an EMBL/GenBank/DDBJ whole genome shotgun (WGS) entry which is preliminary data.</text>
</comment>